<organism evidence="2">
    <name type="scientific">marine sediment metagenome</name>
    <dbReference type="NCBI Taxonomy" id="412755"/>
    <lineage>
        <taxon>unclassified sequences</taxon>
        <taxon>metagenomes</taxon>
        <taxon>ecological metagenomes</taxon>
    </lineage>
</organism>
<sequence>MKPDDLPYALGWLKTLASQRDVGYLLHLELDEIMVMAWRHLNEPAVLTALAETSIEYFRHYHDLLRDRDTLAKNQDLFSDPERRRPLASKILELSQEQNTRFELTNRLPRIIRQEDFDWCFGQLTASIGGMREEAWAGLMWSLFCWSEPDSSRVGRIIEARAISPCIMAESELSFTPVELGSERAKKLREGYELSASRTQREPELLEPTPKDRIEQGLDRSENGEPDIWWLFLREMTLEATSTHYGQVPLDVRTLPGWLRADSHTQHRMLAAADRFLRRGPVDPLKWQRNPHSWGSFDTAAYSAFYILKQEAPDTYDALPGVVWARHVANVLCSPYFDADDGQKQQHEEIALRCYQQAREAFLFYLSLQLDAEDRENRHMISCDRKLGQCWD</sequence>
<reference evidence="2" key="1">
    <citation type="journal article" date="2014" name="Front. Microbiol.">
        <title>High frequency of phylogenetically diverse reductive dehalogenase-homologous genes in deep subseafloor sedimentary metagenomes.</title>
        <authorList>
            <person name="Kawai M."/>
            <person name="Futagami T."/>
            <person name="Toyoda A."/>
            <person name="Takaki Y."/>
            <person name="Nishi S."/>
            <person name="Hori S."/>
            <person name="Arai W."/>
            <person name="Tsubouchi T."/>
            <person name="Morono Y."/>
            <person name="Uchiyama I."/>
            <person name="Ito T."/>
            <person name="Fujiyama A."/>
            <person name="Inagaki F."/>
            <person name="Takami H."/>
        </authorList>
    </citation>
    <scope>NUCLEOTIDE SEQUENCE</scope>
    <source>
        <strain evidence="2">Expedition CK06-06</strain>
    </source>
</reference>
<gene>
    <name evidence="2" type="ORF">S01H1_14375</name>
</gene>
<evidence type="ECO:0000313" key="2">
    <source>
        <dbReference type="EMBL" id="GAF83494.1"/>
    </source>
</evidence>
<dbReference type="EMBL" id="BARS01007472">
    <property type="protein sequence ID" value="GAF83494.1"/>
    <property type="molecule type" value="Genomic_DNA"/>
</dbReference>
<name>X0SR10_9ZZZZ</name>
<proteinExistence type="predicted"/>
<comment type="caution">
    <text evidence="2">The sequence shown here is derived from an EMBL/GenBank/DDBJ whole genome shotgun (WGS) entry which is preliminary data.</text>
</comment>
<dbReference type="AlphaFoldDB" id="X0SR10"/>
<protein>
    <submittedName>
        <fullName evidence="2">Uncharacterized protein</fullName>
    </submittedName>
</protein>
<feature type="non-terminal residue" evidence="2">
    <location>
        <position position="392"/>
    </location>
</feature>
<accession>X0SR10</accession>
<evidence type="ECO:0000256" key="1">
    <source>
        <dbReference type="SAM" id="MobiDB-lite"/>
    </source>
</evidence>
<feature type="region of interest" description="Disordered" evidence="1">
    <location>
        <begin position="191"/>
        <end position="220"/>
    </location>
</feature>
<feature type="compositionally biased region" description="Basic and acidic residues" evidence="1">
    <location>
        <begin position="199"/>
        <end position="220"/>
    </location>
</feature>